<dbReference type="EMBL" id="CP043641">
    <property type="protein sequence ID" value="QNE37366.1"/>
    <property type="molecule type" value="Genomic_DNA"/>
</dbReference>
<dbReference type="PANTHER" id="PTHR30055:SF240">
    <property type="entry name" value="HTH-TYPE TRANSCRIPTIONAL REGULATOR ACRR"/>
    <property type="match status" value="1"/>
</dbReference>
<proteinExistence type="predicted"/>
<dbReference type="PROSITE" id="PS01081">
    <property type="entry name" value="HTH_TETR_1"/>
    <property type="match status" value="1"/>
</dbReference>
<evidence type="ECO:0000256" key="3">
    <source>
        <dbReference type="ARBA" id="ARBA00023163"/>
    </source>
</evidence>
<evidence type="ECO:0000256" key="4">
    <source>
        <dbReference type="PROSITE-ProRule" id="PRU00335"/>
    </source>
</evidence>
<dbReference type="InterPro" id="IPR023772">
    <property type="entry name" value="DNA-bd_HTH_TetR-type_CS"/>
</dbReference>
<evidence type="ECO:0000256" key="1">
    <source>
        <dbReference type="ARBA" id="ARBA00023015"/>
    </source>
</evidence>
<dbReference type="AlphaFoldDB" id="A0A7G6YFV1"/>
<evidence type="ECO:0000259" key="5">
    <source>
        <dbReference type="PROSITE" id="PS50977"/>
    </source>
</evidence>
<evidence type="ECO:0000313" key="7">
    <source>
        <dbReference type="Proteomes" id="UP000515511"/>
    </source>
</evidence>
<keyword evidence="1" id="KW-0805">Transcription regulation</keyword>
<dbReference type="InterPro" id="IPR009057">
    <property type="entry name" value="Homeodomain-like_sf"/>
</dbReference>
<dbReference type="GO" id="GO:0000976">
    <property type="term" value="F:transcription cis-regulatory region binding"/>
    <property type="evidence" value="ECO:0007669"/>
    <property type="project" value="TreeGrafter"/>
</dbReference>
<dbReference type="PANTHER" id="PTHR30055">
    <property type="entry name" value="HTH-TYPE TRANSCRIPTIONAL REGULATOR RUTR"/>
    <property type="match status" value="1"/>
</dbReference>
<feature type="domain" description="HTH tetR-type" evidence="5">
    <location>
        <begin position="10"/>
        <end position="70"/>
    </location>
</feature>
<dbReference type="Proteomes" id="UP000515511">
    <property type="component" value="Chromosome"/>
</dbReference>
<sequence length="196" mass="21700">MPKVSEEYRSARRHEIAQAALRCFARNGFAATSMADIIAESGLSAGAIYGHFTSKDELMELTASEILDARFLEVAEARAQQPLPTPGEIVRLLVTGLMTHIVDIQLLVQVWGQVPINPRLKQMSSDIGGRIRAMFIGYLTDWHAQTLPIEEAQALAERQAPVYMGLVQGYVTQTVLFDGFDGEEYLEVVESVSLPY</sequence>
<accession>A0A7G6YFV1</accession>
<keyword evidence="3" id="KW-0804">Transcription</keyword>
<dbReference type="InterPro" id="IPR050109">
    <property type="entry name" value="HTH-type_TetR-like_transc_reg"/>
</dbReference>
<name>A0A7G6YFV1_9MICO</name>
<dbReference type="RefSeq" id="WP_185276774.1">
    <property type="nucleotide sequence ID" value="NZ_CP043641.1"/>
</dbReference>
<gene>
    <name evidence="6" type="ORF">F1C12_21135</name>
</gene>
<dbReference type="GO" id="GO:0003700">
    <property type="term" value="F:DNA-binding transcription factor activity"/>
    <property type="evidence" value="ECO:0007669"/>
    <property type="project" value="TreeGrafter"/>
</dbReference>
<dbReference type="Pfam" id="PF00440">
    <property type="entry name" value="TetR_N"/>
    <property type="match status" value="1"/>
</dbReference>
<feature type="DNA-binding region" description="H-T-H motif" evidence="4">
    <location>
        <begin position="33"/>
        <end position="52"/>
    </location>
</feature>
<evidence type="ECO:0000256" key="2">
    <source>
        <dbReference type="ARBA" id="ARBA00023125"/>
    </source>
</evidence>
<protein>
    <submittedName>
        <fullName evidence="6">TetR/AcrR family transcriptional regulator</fullName>
    </submittedName>
</protein>
<dbReference type="PROSITE" id="PS50977">
    <property type="entry name" value="HTH_TETR_2"/>
    <property type="match status" value="1"/>
</dbReference>
<organism evidence="6 7">
    <name type="scientific">Leifsonia shinshuensis</name>
    <dbReference type="NCBI Taxonomy" id="150026"/>
    <lineage>
        <taxon>Bacteria</taxon>
        <taxon>Bacillati</taxon>
        <taxon>Actinomycetota</taxon>
        <taxon>Actinomycetes</taxon>
        <taxon>Micrococcales</taxon>
        <taxon>Microbacteriaceae</taxon>
        <taxon>Leifsonia</taxon>
    </lineage>
</organism>
<evidence type="ECO:0000313" key="6">
    <source>
        <dbReference type="EMBL" id="QNE37366.1"/>
    </source>
</evidence>
<keyword evidence="2 4" id="KW-0238">DNA-binding</keyword>
<dbReference type="KEGG" id="lse:F1C12_21135"/>
<dbReference type="Gene3D" id="1.10.357.10">
    <property type="entry name" value="Tetracycline Repressor, domain 2"/>
    <property type="match status" value="1"/>
</dbReference>
<dbReference type="InterPro" id="IPR001647">
    <property type="entry name" value="HTH_TetR"/>
</dbReference>
<dbReference type="PRINTS" id="PR00455">
    <property type="entry name" value="HTHTETR"/>
</dbReference>
<dbReference type="SUPFAM" id="SSF46689">
    <property type="entry name" value="Homeodomain-like"/>
    <property type="match status" value="1"/>
</dbReference>
<reference evidence="7" key="1">
    <citation type="submission" date="2019-09" db="EMBL/GenBank/DDBJ databases">
        <title>Antimicrobial potential of Antarctic Bacteria.</title>
        <authorList>
            <person name="Benaud N."/>
            <person name="Edwards R.J."/>
            <person name="Ferrari B.C."/>
        </authorList>
    </citation>
    <scope>NUCLEOTIDE SEQUENCE [LARGE SCALE GENOMIC DNA]</scope>
    <source>
        <strain evidence="7">INR9</strain>
    </source>
</reference>